<dbReference type="PANTHER" id="PTHR43311:SF1">
    <property type="entry name" value="GLUTAMYL-Q TRNA(ASP) SYNTHETASE"/>
    <property type="match status" value="1"/>
</dbReference>
<evidence type="ECO:0000256" key="2">
    <source>
        <dbReference type="ARBA" id="ARBA00022723"/>
    </source>
</evidence>
<dbReference type="InterPro" id="IPR049940">
    <property type="entry name" value="GluQ/Sye"/>
</dbReference>
<dbReference type="STRING" id="202789.GCA_001457435_01162"/>
<evidence type="ECO:0000256" key="8">
    <source>
        <dbReference type="SAM" id="MobiDB-lite"/>
    </source>
</evidence>
<comment type="similarity">
    <text evidence="7">Belongs to the class-I aminoacyl-tRNA synthetase family.</text>
</comment>
<keyword evidence="1 7" id="KW-0436">Ligase</keyword>
<dbReference type="eggNOG" id="COG0008">
    <property type="taxonomic scope" value="Bacteria"/>
</dbReference>
<keyword evidence="7" id="KW-0648">Protein biosynthesis</keyword>
<keyword evidence="2" id="KW-0479">Metal-binding</keyword>
<dbReference type="PANTHER" id="PTHR43311">
    <property type="entry name" value="GLUTAMATE--TRNA LIGASE"/>
    <property type="match status" value="1"/>
</dbReference>
<keyword evidence="11" id="KW-1185">Reference proteome</keyword>
<feature type="region of interest" description="Disordered" evidence="8">
    <location>
        <begin position="1"/>
        <end position="44"/>
    </location>
</feature>
<evidence type="ECO:0000256" key="4">
    <source>
        <dbReference type="ARBA" id="ARBA00022833"/>
    </source>
</evidence>
<dbReference type="GO" id="GO:0004818">
    <property type="term" value="F:glutamate-tRNA ligase activity"/>
    <property type="evidence" value="ECO:0007669"/>
    <property type="project" value="TreeGrafter"/>
</dbReference>
<sequence>MDEAAMRAASEIAEEATRAVSDTDEAPELQGENAPSGSLVAGNGRYAPSPTGDFHLGNLRTALLAWAFAQRHGRGFVMRVEDLDVERSRSEYARSQLADLAAIGLTWNEPVQYQSERGNLYECEFERLREAGLLYECYCTRKDLAEAASAPNGTPGVYPGTCRDLSGEQRAQGRAKLAGMNRGPALRLRSSVRELEIRDEILGNYIGVVDDFVIRRGDGAFSYNFVSVVDDAEADIREVTRGADLLASTPRQVHLQHLLGFATPQYFHVPMVFNLEGRRLAKRDGAVTMRALASFGWTPADIVRLLAASLEVDLPEATGLTGSAETRELARIFSEELSMDHLRHGPWYVDTAELERGPRR</sequence>
<evidence type="ECO:0000256" key="7">
    <source>
        <dbReference type="RuleBase" id="RU363037"/>
    </source>
</evidence>
<dbReference type="NCBIfam" id="NF004315">
    <property type="entry name" value="PRK05710.1-4"/>
    <property type="match status" value="1"/>
</dbReference>
<protein>
    <submittedName>
        <fullName evidence="10">Glutamyl-queuosine tRNA(Asp) synthetase</fullName>
    </submittedName>
</protein>
<dbReference type="InterPro" id="IPR014729">
    <property type="entry name" value="Rossmann-like_a/b/a_fold"/>
</dbReference>
<dbReference type="HOGENOM" id="CLU_015768_0_0_11"/>
<dbReference type="GO" id="GO:0005524">
    <property type="term" value="F:ATP binding"/>
    <property type="evidence" value="ECO:0007669"/>
    <property type="project" value="UniProtKB-KW"/>
</dbReference>
<evidence type="ECO:0000256" key="6">
    <source>
        <dbReference type="ARBA" id="ARBA00023146"/>
    </source>
</evidence>
<accession>K9EEU2</accession>
<keyword evidence="3 7" id="KW-0547">Nucleotide-binding</keyword>
<dbReference type="GO" id="GO:0005829">
    <property type="term" value="C:cytosol"/>
    <property type="evidence" value="ECO:0007669"/>
    <property type="project" value="TreeGrafter"/>
</dbReference>
<dbReference type="Proteomes" id="UP000009888">
    <property type="component" value="Unassembled WGS sequence"/>
</dbReference>
<keyword evidence="6 7" id="KW-0030">Aminoacyl-tRNA synthetase</keyword>
<evidence type="ECO:0000313" key="11">
    <source>
        <dbReference type="Proteomes" id="UP000009888"/>
    </source>
</evidence>
<dbReference type="PATRIC" id="fig|883066.3.peg.1001"/>
<evidence type="ECO:0000313" key="10">
    <source>
        <dbReference type="EMBL" id="EKU95198.1"/>
    </source>
</evidence>
<dbReference type="InterPro" id="IPR000924">
    <property type="entry name" value="Glu/Gln-tRNA-synth"/>
</dbReference>
<proteinExistence type="inferred from homology"/>
<dbReference type="EMBL" id="AGWL01000005">
    <property type="protein sequence ID" value="EKU95198.1"/>
    <property type="molecule type" value="Genomic_DNA"/>
</dbReference>
<dbReference type="PRINTS" id="PR00987">
    <property type="entry name" value="TRNASYNTHGLU"/>
</dbReference>
<dbReference type="AlphaFoldDB" id="K9EEU2"/>
<keyword evidence="4" id="KW-0862">Zinc</keyword>
<evidence type="ECO:0000256" key="5">
    <source>
        <dbReference type="ARBA" id="ARBA00022840"/>
    </source>
</evidence>
<dbReference type="Pfam" id="PF00749">
    <property type="entry name" value="tRNA-synt_1c"/>
    <property type="match status" value="1"/>
</dbReference>
<name>K9EEU2_9ACTO</name>
<evidence type="ECO:0000259" key="9">
    <source>
        <dbReference type="Pfam" id="PF00749"/>
    </source>
</evidence>
<reference evidence="10 11" key="1">
    <citation type="submission" date="2012-09" db="EMBL/GenBank/DDBJ databases">
        <title>The Genome Sequence of Actinobaculum massiliae ACS-171-V-COL2.</title>
        <authorList>
            <consortium name="The Broad Institute Genome Sequencing Platform"/>
            <person name="Earl A."/>
            <person name="Ward D."/>
            <person name="Feldgarden M."/>
            <person name="Gevers D."/>
            <person name="Saerens B."/>
            <person name="Vaneechoutte M."/>
            <person name="Walker B."/>
            <person name="Young S.K."/>
            <person name="Zeng Q."/>
            <person name="Gargeya S."/>
            <person name="Fitzgerald M."/>
            <person name="Haas B."/>
            <person name="Abouelleil A."/>
            <person name="Alvarado L."/>
            <person name="Arachchi H.M."/>
            <person name="Berlin A."/>
            <person name="Chapman S.B."/>
            <person name="Goldberg J."/>
            <person name="Griggs A."/>
            <person name="Gujja S."/>
            <person name="Hansen M."/>
            <person name="Howarth C."/>
            <person name="Imamovic A."/>
            <person name="Larimer J."/>
            <person name="McCowen C."/>
            <person name="Montmayeur A."/>
            <person name="Murphy C."/>
            <person name="Neiman D."/>
            <person name="Pearson M."/>
            <person name="Priest M."/>
            <person name="Roberts A."/>
            <person name="Saif S."/>
            <person name="Shea T."/>
            <person name="Sisk P."/>
            <person name="Sykes S."/>
            <person name="Wortman J."/>
            <person name="Nusbaum C."/>
            <person name="Birren B."/>
        </authorList>
    </citation>
    <scope>NUCLEOTIDE SEQUENCE [LARGE SCALE GENOMIC DNA]</scope>
    <source>
        <strain evidence="11">ACS-171-V-Col2</strain>
    </source>
</reference>
<keyword evidence="5 7" id="KW-0067">ATP-binding</keyword>
<dbReference type="GO" id="GO:0006424">
    <property type="term" value="P:glutamyl-tRNA aminoacylation"/>
    <property type="evidence" value="ECO:0007669"/>
    <property type="project" value="TreeGrafter"/>
</dbReference>
<evidence type="ECO:0000256" key="3">
    <source>
        <dbReference type="ARBA" id="ARBA00022741"/>
    </source>
</evidence>
<feature type="domain" description="Glutamyl/glutaminyl-tRNA synthetase class Ib catalytic" evidence="9">
    <location>
        <begin position="45"/>
        <end position="299"/>
    </location>
</feature>
<dbReference type="Gene3D" id="3.40.50.620">
    <property type="entry name" value="HUPs"/>
    <property type="match status" value="1"/>
</dbReference>
<dbReference type="PROSITE" id="PS00178">
    <property type="entry name" value="AA_TRNA_LIGASE_I"/>
    <property type="match status" value="1"/>
</dbReference>
<evidence type="ECO:0000256" key="1">
    <source>
        <dbReference type="ARBA" id="ARBA00022598"/>
    </source>
</evidence>
<dbReference type="SUPFAM" id="SSF52374">
    <property type="entry name" value="Nucleotidylyl transferase"/>
    <property type="match status" value="1"/>
</dbReference>
<organism evidence="10 11">
    <name type="scientific">Actinobaculum massiliense ACS-171-V-Col2</name>
    <dbReference type="NCBI Taxonomy" id="883066"/>
    <lineage>
        <taxon>Bacteria</taxon>
        <taxon>Bacillati</taxon>
        <taxon>Actinomycetota</taxon>
        <taxon>Actinomycetes</taxon>
        <taxon>Actinomycetales</taxon>
        <taxon>Actinomycetaceae</taxon>
        <taxon>Actinobaculum</taxon>
    </lineage>
</organism>
<dbReference type="InterPro" id="IPR020058">
    <property type="entry name" value="Glu/Gln-tRNA-synth_Ib_cat-dom"/>
</dbReference>
<gene>
    <name evidence="10" type="ORF">HMPREF9233_00959</name>
</gene>
<comment type="caution">
    <text evidence="10">The sequence shown here is derived from an EMBL/GenBank/DDBJ whole genome shotgun (WGS) entry which is preliminary data.</text>
</comment>
<dbReference type="InterPro" id="IPR001412">
    <property type="entry name" value="aa-tRNA-synth_I_CS"/>
</dbReference>